<comment type="catalytic activity">
    <reaction evidence="10 12">
        <text>dTMP + ATP = dTDP + ADP</text>
        <dbReference type="Rhea" id="RHEA:13517"/>
        <dbReference type="ChEBI" id="CHEBI:30616"/>
        <dbReference type="ChEBI" id="CHEBI:58369"/>
        <dbReference type="ChEBI" id="CHEBI:63528"/>
        <dbReference type="ChEBI" id="CHEBI:456216"/>
        <dbReference type="EC" id="2.7.4.9"/>
    </reaction>
</comment>
<dbReference type="SUPFAM" id="SSF52540">
    <property type="entry name" value="P-loop containing nucleoside triphosphate hydrolases"/>
    <property type="match status" value="1"/>
</dbReference>
<dbReference type="InterPro" id="IPR018094">
    <property type="entry name" value="Thymidylate_kinase"/>
</dbReference>
<evidence type="ECO:0000313" key="16">
    <source>
        <dbReference type="Proteomes" id="UP000663929"/>
    </source>
</evidence>
<dbReference type="Gene3D" id="3.40.50.300">
    <property type="entry name" value="P-loop containing nucleotide triphosphate hydrolases"/>
    <property type="match status" value="1"/>
</dbReference>
<feature type="binding site" evidence="12">
    <location>
        <begin position="42"/>
        <end position="49"/>
    </location>
    <ligand>
        <name>ATP</name>
        <dbReference type="ChEBI" id="CHEBI:30616"/>
    </ligand>
</feature>
<evidence type="ECO:0000256" key="8">
    <source>
        <dbReference type="ARBA" id="ARBA00022840"/>
    </source>
</evidence>
<keyword evidence="7 12" id="KW-0418">Kinase</keyword>
<sequence>MNTFETPPTPVMTQPSHQRNPQPEFDPIPTFDQPGRFITLEGIEGCGKSTQSTMLAEYLGQRGLRVTRTKEPGGTRIGTEIRKVLLNADHVEMTATCEALLYLADRAQHHGELIVPALAGGVWVVCDRYHDSTLAYQGAARALDADDLNHVFHMATGSLQPHLTLLLDLDVRTGLTRAKSRNEEEGASLSEGRLEAEDVLFHQSVRDSFLQFARMQPERFAVIDADGSPQEVFRRIRETVDRHFGL</sequence>
<evidence type="ECO:0000256" key="1">
    <source>
        <dbReference type="ARBA" id="ARBA00009776"/>
    </source>
</evidence>
<dbReference type="GO" id="GO:0006235">
    <property type="term" value="P:dTTP biosynthetic process"/>
    <property type="evidence" value="ECO:0007669"/>
    <property type="project" value="UniProtKB-UniRule"/>
</dbReference>
<dbReference type="GO" id="GO:0006233">
    <property type="term" value="P:dTDP biosynthetic process"/>
    <property type="evidence" value="ECO:0007669"/>
    <property type="project" value="InterPro"/>
</dbReference>
<dbReference type="Proteomes" id="UP000663929">
    <property type="component" value="Chromosome"/>
</dbReference>
<dbReference type="NCBIfam" id="TIGR00041">
    <property type="entry name" value="DTMP_kinase"/>
    <property type="match status" value="1"/>
</dbReference>
<dbReference type="EC" id="2.7.4.9" evidence="2 12"/>
<evidence type="ECO:0000313" key="15">
    <source>
        <dbReference type="EMBL" id="QTD53391.1"/>
    </source>
</evidence>
<accession>A0A8A4TW37</accession>
<evidence type="ECO:0000256" key="9">
    <source>
        <dbReference type="ARBA" id="ARBA00029962"/>
    </source>
</evidence>
<dbReference type="GO" id="GO:0006227">
    <property type="term" value="P:dUDP biosynthetic process"/>
    <property type="evidence" value="ECO:0007669"/>
    <property type="project" value="TreeGrafter"/>
</dbReference>
<evidence type="ECO:0000256" key="12">
    <source>
        <dbReference type="HAMAP-Rule" id="MF_00165"/>
    </source>
</evidence>
<keyword evidence="8 12" id="KW-0067">ATP-binding</keyword>
<dbReference type="RefSeq" id="WP_237383494.1">
    <property type="nucleotide sequence ID" value="NZ_CP071793.1"/>
</dbReference>
<dbReference type="HAMAP" id="MF_00165">
    <property type="entry name" value="Thymidylate_kinase"/>
    <property type="match status" value="1"/>
</dbReference>
<evidence type="ECO:0000256" key="7">
    <source>
        <dbReference type="ARBA" id="ARBA00022777"/>
    </source>
</evidence>
<evidence type="ECO:0000256" key="2">
    <source>
        <dbReference type="ARBA" id="ARBA00012980"/>
    </source>
</evidence>
<dbReference type="AlphaFoldDB" id="A0A8A4TW37"/>
<dbReference type="EMBL" id="CP071793">
    <property type="protein sequence ID" value="QTD53391.1"/>
    <property type="molecule type" value="Genomic_DNA"/>
</dbReference>
<dbReference type="Pfam" id="PF02223">
    <property type="entry name" value="Thymidylate_kin"/>
    <property type="match status" value="1"/>
</dbReference>
<dbReference type="GO" id="GO:0005524">
    <property type="term" value="F:ATP binding"/>
    <property type="evidence" value="ECO:0007669"/>
    <property type="project" value="UniProtKB-UniRule"/>
</dbReference>
<comment type="similarity">
    <text evidence="1 12">Belongs to the thymidylate kinase family.</text>
</comment>
<feature type="region of interest" description="Disordered" evidence="13">
    <location>
        <begin position="1"/>
        <end position="31"/>
    </location>
</feature>
<evidence type="ECO:0000256" key="3">
    <source>
        <dbReference type="ARBA" id="ARBA00017144"/>
    </source>
</evidence>
<gene>
    <name evidence="12 15" type="primary">tmk</name>
    <name evidence="15" type="ORF">J3U87_13130</name>
</gene>
<evidence type="ECO:0000256" key="10">
    <source>
        <dbReference type="ARBA" id="ARBA00048743"/>
    </source>
</evidence>
<evidence type="ECO:0000256" key="11">
    <source>
        <dbReference type="ARBA" id="ARBA00057735"/>
    </source>
</evidence>
<dbReference type="GO" id="GO:0004798">
    <property type="term" value="F:dTMP kinase activity"/>
    <property type="evidence" value="ECO:0007669"/>
    <property type="project" value="UniProtKB-UniRule"/>
</dbReference>
<evidence type="ECO:0000259" key="14">
    <source>
        <dbReference type="Pfam" id="PF02223"/>
    </source>
</evidence>
<keyword evidence="16" id="KW-1185">Reference proteome</keyword>
<dbReference type="CDD" id="cd01672">
    <property type="entry name" value="TMPK"/>
    <property type="match status" value="1"/>
</dbReference>
<protein>
    <recommendedName>
        <fullName evidence="3 12">Thymidylate kinase</fullName>
        <ecNumber evidence="2 12">2.7.4.9</ecNumber>
    </recommendedName>
    <alternativeName>
        <fullName evidence="9 12">dTMP kinase</fullName>
    </alternativeName>
</protein>
<name>A0A8A4TW37_SULCO</name>
<comment type="function">
    <text evidence="11 12">Phosphorylation of dTMP to form dTDP in both de novo and salvage pathways of dTTP synthesis.</text>
</comment>
<evidence type="ECO:0000256" key="6">
    <source>
        <dbReference type="ARBA" id="ARBA00022741"/>
    </source>
</evidence>
<evidence type="ECO:0000256" key="5">
    <source>
        <dbReference type="ARBA" id="ARBA00022727"/>
    </source>
</evidence>
<evidence type="ECO:0000256" key="13">
    <source>
        <dbReference type="SAM" id="MobiDB-lite"/>
    </source>
</evidence>
<dbReference type="PROSITE" id="PS01331">
    <property type="entry name" value="THYMIDYLATE_KINASE"/>
    <property type="match status" value="1"/>
</dbReference>
<keyword evidence="6 12" id="KW-0547">Nucleotide-binding</keyword>
<organism evidence="15 16">
    <name type="scientific">Sulfidibacter corallicola</name>
    <dbReference type="NCBI Taxonomy" id="2818388"/>
    <lineage>
        <taxon>Bacteria</taxon>
        <taxon>Pseudomonadati</taxon>
        <taxon>Acidobacteriota</taxon>
        <taxon>Holophagae</taxon>
        <taxon>Acanthopleuribacterales</taxon>
        <taxon>Acanthopleuribacteraceae</taxon>
        <taxon>Sulfidibacter</taxon>
    </lineage>
</organism>
<dbReference type="PANTHER" id="PTHR10344:SF4">
    <property type="entry name" value="UMP-CMP KINASE 2, MITOCHONDRIAL"/>
    <property type="match status" value="1"/>
</dbReference>
<dbReference type="InterPro" id="IPR039430">
    <property type="entry name" value="Thymidylate_kin-like_dom"/>
</dbReference>
<dbReference type="GO" id="GO:0005829">
    <property type="term" value="C:cytosol"/>
    <property type="evidence" value="ECO:0007669"/>
    <property type="project" value="TreeGrafter"/>
</dbReference>
<dbReference type="InterPro" id="IPR027417">
    <property type="entry name" value="P-loop_NTPase"/>
</dbReference>
<dbReference type="PANTHER" id="PTHR10344">
    <property type="entry name" value="THYMIDYLATE KINASE"/>
    <property type="match status" value="1"/>
</dbReference>
<reference evidence="15" key="1">
    <citation type="submission" date="2021-03" db="EMBL/GenBank/DDBJ databases">
        <title>Acanthopleuribacteraceae sp. M133.</title>
        <authorList>
            <person name="Wang G."/>
        </authorList>
    </citation>
    <scope>NUCLEOTIDE SEQUENCE</scope>
    <source>
        <strain evidence="15">M133</strain>
    </source>
</reference>
<dbReference type="FunFam" id="3.40.50.300:FF:000225">
    <property type="entry name" value="Thymidylate kinase"/>
    <property type="match status" value="1"/>
</dbReference>
<dbReference type="InterPro" id="IPR018095">
    <property type="entry name" value="Thymidylate_kin_CS"/>
</dbReference>
<dbReference type="KEGG" id="scor:J3U87_13130"/>
<proteinExistence type="inferred from homology"/>
<keyword evidence="4 12" id="KW-0808">Transferase</keyword>
<feature type="domain" description="Thymidylate kinase-like" evidence="14">
    <location>
        <begin position="40"/>
        <end position="236"/>
    </location>
</feature>
<feature type="compositionally biased region" description="Polar residues" evidence="13">
    <location>
        <begin position="1"/>
        <end position="21"/>
    </location>
</feature>
<keyword evidence="5 12" id="KW-0545">Nucleotide biosynthesis</keyword>
<evidence type="ECO:0000256" key="4">
    <source>
        <dbReference type="ARBA" id="ARBA00022679"/>
    </source>
</evidence>